<dbReference type="Gene3D" id="2.40.420.20">
    <property type="match status" value="1"/>
</dbReference>
<dbReference type="PANTHER" id="PTHR30469">
    <property type="entry name" value="MULTIDRUG RESISTANCE PROTEIN MDTA"/>
    <property type="match status" value="1"/>
</dbReference>
<dbReference type="SUPFAM" id="SSF47090">
    <property type="entry name" value="PGBD-like"/>
    <property type="match status" value="1"/>
</dbReference>
<sequence>MTRKGALLAGVAVAAGAAAVLGGAGVAALGFEGGRPAASATPAVPATAEITREDLVDTQAVSGKLTYAGEHKIRAGGSGTVTALPEEGAVIRRGRALMRVDRRPLVLMYGRLPLYRTLRLGVEDGPDVEQLERNLKALGYGDDMTVDDEFTYATRRAVLEWQRDRGLPETGSVDASQVVFLDGPVRVGERSAAVGDKVGPGQQVMKVTGTRRIVHVDLDTDYQELARKGARVTVELPGDREVEGTISHVGTVAKESGSDDRPGADDASATIDVEITLKGKTGRLDQAPVVVRLESERVEDVLTVPVEALLGLREGGFAVEVVEGTRTRLVAVETGAYGGGRVEISGEGLTEGMKVGVPSK</sequence>
<dbReference type="STRING" id="35622.SAMN04489764_5063"/>
<keyword evidence="3" id="KW-1185">Reference proteome</keyword>
<name>A0A1H1I1L0_9ACTN</name>
<accession>A0A1H1I1L0</accession>
<feature type="domain" description="Peptidoglycan binding-like" evidence="1">
    <location>
        <begin position="125"/>
        <end position="177"/>
    </location>
</feature>
<dbReference type="Pfam" id="PF01471">
    <property type="entry name" value="PG_binding_1"/>
    <property type="match status" value="1"/>
</dbReference>
<evidence type="ECO:0000313" key="3">
    <source>
        <dbReference type="Proteomes" id="UP000217103"/>
    </source>
</evidence>
<evidence type="ECO:0000259" key="1">
    <source>
        <dbReference type="Pfam" id="PF01471"/>
    </source>
</evidence>
<dbReference type="Proteomes" id="UP000217103">
    <property type="component" value="Unassembled WGS sequence"/>
</dbReference>
<organism evidence="2 3">
    <name type="scientific">Thermostaphylospora chromogena</name>
    <dbReference type="NCBI Taxonomy" id="35622"/>
    <lineage>
        <taxon>Bacteria</taxon>
        <taxon>Bacillati</taxon>
        <taxon>Actinomycetota</taxon>
        <taxon>Actinomycetes</taxon>
        <taxon>Streptosporangiales</taxon>
        <taxon>Thermomonosporaceae</taxon>
        <taxon>Thermostaphylospora</taxon>
    </lineage>
</organism>
<dbReference type="PANTHER" id="PTHR30469:SF15">
    <property type="entry name" value="HLYD FAMILY OF SECRETION PROTEINS"/>
    <property type="match status" value="1"/>
</dbReference>
<evidence type="ECO:0000313" key="2">
    <source>
        <dbReference type="EMBL" id="SDR31469.1"/>
    </source>
</evidence>
<dbReference type="AlphaFoldDB" id="A0A1H1I1L0"/>
<dbReference type="InterPro" id="IPR002477">
    <property type="entry name" value="Peptidoglycan-bd-like"/>
</dbReference>
<gene>
    <name evidence="2" type="ORF">SAMN04489764_5063</name>
</gene>
<dbReference type="EMBL" id="FNKK01000002">
    <property type="protein sequence ID" value="SDR31469.1"/>
    <property type="molecule type" value="Genomic_DNA"/>
</dbReference>
<dbReference type="GO" id="GO:1990281">
    <property type="term" value="C:efflux pump complex"/>
    <property type="evidence" value="ECO:0007669"/>
    <property type="project" value="TreeGrafter"/>
</dbReference>
<proteinExistence type="predicted"/>
<dbReference type="GO" id="GO:0015562">
    <property type="term" value="F:efflux transmembrane transporter activity"/>
    <property type="evidence" value="ECO:0007669"/>
    <property type="project" value="TreeGrafter"/>
</dbReference>
<dbReference type="InterPro" id="IPR036366">
    <property type="entry name" value="PGBDSf"/>
</dbReference>
<dbReference type="RefSeq" id="WP_093262545.1">
    <property type="nucleotide sequence ID" value="NZ_FNKK01000002.1"/>
</dbReference>
<dbReference type="OrthoDB" id="3268648at2"/>
<dbReference type="Gene3D" id="1.10.101.10">
    <property type="entry name" value="PGBD-like superfamily/PGBD"/>
    <property type="match status" value="1"/>
</dbReference>
<protein>
    <submittedName>
        <fullName evidence="2">Multidrug efflux pump subunit AcrA (Membrane-fusion protein)</fullName>
    </submittedName>
</protein>
<reference evidence="2 3" key="1">
    <citation type="submission" date="2016-10" db="EMBL/GenBank/DDBJ databases">
        <authorList>
            <person name="de Groot N.N."/>
        </authorList>
    </citation>
    <scope>NUCLEOTIDE SEQUENCE [LARGE SCALE GENOMIC DNA]</scope>
    <source>
        <strain evidence="2 3">DSM 43794</strain>
    </source>
</reference>
<dbReference type="InterPro" id="IPR036365">
    <property type="entry name" value="PGBD-like_sf"/>
</dbReference>